<gene>
    <name evidence="1" type="ORF">HETIRDRAFT_422996</name>
</gene>
<name>W4JQD0_HETIT</name>
<proteinExistence type="predicted"/>
<dbReference type="RefSeq" id="XP_009552708.1">
    <property type="nucleotide sequence ID" value="XM_009554413.1"/>
</dbReference>
<reference evidence="1 2" key="1">
    <citation type="journal article" date="2012" name="New Phytol.">
        <title>Insight into trade-off between wood decay and parasitism from the genome of a fungal forest pathogen.</title>
        <authorList>
            <person name="Olson A."/>
            <person name="Aerts A."/>
            <person name="Asiegbu F."/>
            <person name="Belbahri L."/>
            <person name="Bouzid O."/>
            <person name="Broberg A."/>
            <person name="Canback B."/>
            <person name="Coutinho P.M."/>
            <person name="Cullen D."/>
            <person name="Dalman K."/>
            <person name="Deflorio G."/>
            <person name="van Diepen L.T."/>
            <person name="Dunand C."/>
            <person name="Duplessis S."/>
            <person name="Durling M."/>
            <person name="Gonthier P."/>
            <person name="Grimwood J."/>
            <person name="Fossdal C.G."/>
            <person name="Hansson D."/>
            <person name="Henrissat B."/>
            <person name="Hietala A."/>
            <person name="Himmelstrand K."/>
            <person name="Hoffmeister D."/>
            <person name="Hogberg N."/>
            <person name="James T.Y."/>
            <person name="Karlsson M."/>
            <person name="Kohler A."/>
            <person name="Kues U."/>
            <person name="Lee Y.H."/>
            <person name="Lin Y.C."/>
            <person name="Lind M."/>
            <person name="Lindquist E."/>
            <person name="Lombard V."/>
            <person name="Lucas S."/>
            <person name="Lunden K."/>
            <person name="Morin E."/>
            <person name="Murat C."/>
            <person name="Park J."/>
            <person name="Raffaello T."/>
            <person name="Rouze P."/>
            <person name="Salamov A."/>
            <person name="Schmutz J."/>
            <person name="Solheim H."/>
            <person name="Stahlberg J."/>
            <person name="Velez H."/>
            <person name="de Vries R.P."/>
            <person name="Wiebenga A."/>
            <person name="Woodward S."/>
            <person name="Yakovlev I."/>
            <person name="Garbelotto M."/>
            <person name="Martin F."/>
            <person name="Grigoriev I.V."/>
            <person name="Stenlid J."/>
        </authorList>
    </citation>
    <scope>NUCLEOTIDE SEQUENCE [LARGE SCALE GENOMIC DNA]</scope>
    <source>
        <strain evidence="1 2">TC 32-1</strain>
    </source>
</reference>
<dbReference type="GeneID" id="20673860"/>
<dbReference type="Proteomes" id="UP000030671">
    <property type="component" value="Unassembled WGS sequence"/>
</dbReference>
<sequence>MRKRALELKVERPFTFMRSGFGRGLVEPSERLKWQHFGDWRKLACNAIWHMCHIVSELYVCSDHGVTYGLHDCCTTTCIQEYTWISRWNCRHRHVERVCVIKNIIKQITALGAQYLSFSAQATSHRTLQTSF</sequence>
<organism evidence="1 2">
    <name type="scientific">Heterobasidion irregulare (strain TC 32-1)</name>
    <dbReference type="NCBI Taxonomy" id="747525"/>
    <lineage>
        <taxon>Eukaryota</taxon>
        <taxon>Fungi</taxon>
        <taxon>Dikarya</taxon>
        <taxon>Basidiomycota</taxon>
        <taxon>Agaricomycotina</taxon>
        <taxon>Agaricomycetes</taxon>
        <taxon>Russulales</taxon>
        <taxon>Bondarzewiaceae</taxon>
        <taxon>Heterobasidion</taxon>
        <taxon>Heterobasidion annosum species complex</taxon>
    </lineage>
</organism>
<evidence type="ECO:0000313" key="2">
    <source>
        <dbReference type="Proteomes" id="UP000030671"/>
    </source>
</evidence>
<protein>
    <submittedName>
        <fullName evidence="1">Uncharacterized protein</fullName>
    </submittedName>
</protein>
<accession>W4JQD0</accession>
<dbReference type="InParanoid" id="W4JQD0"/>
<dbReference type="EMBL" id="KI925466">
    <property type="protein sequence ID" value="ETW75275.1"/>
    <property type="molecule type" value="Genomic_DNA"/>
</dbReference>
<keyword evidence="2" id="KW-1185">Reference proteome</keyword>
<dbReference type="AlphaFoldDB" id="W4JQD0"/>
<evidence type="ECO:0000313" key="1">
    <source>
        <dbReference type="EMBL" id="ETW75275.1"/>
    </source>
</evidence>
<dbReference type="HOGENOM" id="CLU_1917320_0_0_1"/>
<dbReference type="KEGG" id="hir:HETIRDRAFT_422996"/>